<name>A0ABW4QXM9_9BACT</name>
<proteinExistence type="predicted"/>
<organism evidence="1 2">
    <name type="scientific">Hymenobacter bucti</name>
    <dbReference type="NCBI Taxonomy" id="1844114"/>
    <lineage>
        <taxon>Bacteria</taxon>
        <taxon>Pseudomonadati</taxon>
        <taxon>Bacteroidota</taxon>
        <taxon>Cytophagia</taxon>
        <taxon>Cytophagales</taxon>
        <taxon>Hymenobacteraceae</taxon>
        <taxon>Hymenobacter</taxon>
    </lineage>
</organism>
<dbReference type="EMBL" id="JBHUFD010000006">
    <property type="protein sequence ID" value="MFD1874116.1"/>
    <property type="molecule type" value="Genomic_DNA"/>
</dbReference>
<protein>
    <submittedName>
        <fullName evidence="1">Uncharacterized protein</fullName>
    </submittedName>
</protein>
<evidence type="ECO:0000313" key="1">
    <source>
        <dbReference type="EMBL" id="MFD1874116.1"/>
    </source>
</evidence>
<sequence length="143" mass="16335">MEALEMLRSKLIGSFISRFSTGDTWDLYIGGYWLTAHDIISEDEKVLDTLFKDNYIYFESTVDKECISKSAIVAAAMRREIISVELDNLGNLKIEFGNNFKLTLPTNVGIVDWQWCLNETGVDPYQNYLVACFSEGKIQVNEK</sequence>
<accession>A0ABW4QXM9</accession>
<comment type="caution">
    <text evidence="1">The sequence shown here is derived from an EMBL/GenBank/DDBJ whole genome shotgun (WGS) entry which is preliminary data.</text>
</comment>
<keyword evidence="2" id="KW-1185">Reference proteome</keyword>
<reference evidence="2" key="1">
    <citation type="journal article" date="2019" name="Int. J. Syst. Evol. Microbiol.">
        <title>The Global Catalogue of Microorganisms (GCM) 10K type strain sequencing project: providing services to taxonomists for standard genome sequencing and annotation.</title>
        <authorList>
            <consortium name="The Broad Institute Genomics Platform"/>
            <consortium name="The Broad Institute Genome Sequencing Center for Infectious Disease"/>
            <person name="Wu L."/>
            <person name="Ma J."/>
        </authorList>
    </citation>
    <scope>NUCLEOTIDE SEQUENCE [LARGE SCALE GENOMIC DNA]</scope>
    <source>
        <strain evidence="2">CGMCC 1.15795</strain>
    </source>
</reference>
<dbReference type="Proteomes" id="UP001597197">
    <property type="component" value="Unassembled WGS sequence"/>
</dbReference>
<dbReference type="RefSeq" id="WP_382315622.1">
    <property type="nucleotide sequence ID" value="NZ_JBHUFD010000006.1"/>
</dbReference>
<gene>
    <name evidence="1" type="ORF">ACFSDX_16855</name>
</gene>
<evidence type="ECO:0000313" key="2">
    <source>
        <dbReference type="Proteomes" id="UP001597197"/>
    </source>
</evidence>